<dbReference type="SUPFAM" id="SSF54001">
    <property type="entry name" value="Cysteine proteinases"/>
    <property type="match status" value="1"/>
</dbReference>
<evidence type="ECO:0000313" key="1">
    <source>
        <dbReference type="EMBL" id="MED6156582.1"/>
    </source>
</evidence>
<name>A0ABU6U7D7_9FABA</name>
<organism evidence="1 2">
    <name type="scientific">Stylosanthes scabra</name>
    <dbReference type="NCBI Taxonomy" id="79078"/>
    <lineage>
        <taxon>Eukaryota</taxon>
        <taxon>Viridiplantae</taxon>
        <taxon>Streptophyta</taxon>
        <taxon>Embryophyta</taxon>
        <taxon>Tracheophyta</taxon>
        <taxon>Spermatophyta</taxon>
        <taxon>Magnoliopsida</taxon>
        <taxon>eudicotyledons</taxon>
        <taxon>Gunneridae</taxon>
        <taxon>Pentapetalae</taxon>
        <taxon>rosids</taxon>
        <taxon>fabids</taxon>
        <taxon>Fabales</taxon>
        <taxon>Fabaceae</taxon>
        <taxon>Papilionoideae</taxon>
        <taxon>50 kb inversion clade</taxon>
        <taxon>dalbergioids sensu lato</taxon>
        <taxon>Dalbergieae</taxon>
        <taxon>Pterocarpus clade</taxon>
        <taxon>Stylosanthes</taxon>
    </lineage>
</organism>
<dbReference type="InterPro" id="IPR038765">
    <property type="entry name" value="Papain-like_cys_pep_sf"/>
</dbReference>
<gene>
    <name evidence="1" type="ORF">PIB30_015681</name>
</gene>
<evidence type="ECO:0000313" key="2">
    <source>
        <dbReference type="Proteomes" id="UP001341840"/>
    </source>
</evidence>
<accession>A0ABU6U7D7</accession>
<comment type="caution">
    <text evidence="1">The sequence shown here is derived from an EMBL/GenBank/DDBJ whole genome shotgun (WGS) entry which is preliminary data.</text>
</comment>
<dbReference type="Gene3D" id="3.40.395.10">
    <property type="entry name" value="Adenoviral Proteinase, Chain A"/>
    <property type="match status" value="1"/>
</dbReference>
<reference evidence="1 2" key="1">
    <citation type="journal article" date="2023" name="Plants (Basel)">
        <title>Bridging the Gap: Combining Genomics and Transcriptomics Approaches to Understand Stylosanthes scabra, an Orphan Legume from the Brazilian Caatinga.</title>
        <authorList>
            <person name="Ferreira-Neto J.R.C."/>
            <person name="da Silva M.D."/>
            <person name="Binneck E."/>
            <person name="de Melo N.F."/>
            <person name="da Silva R.H."/>
            <person name="de Melo A.L.T.M."/>
            <person name="Pandolfi V."/>
            <person name="Bustamante F.O."/>
            <person name="Brasileiro-Vidal A.C."/>
            <person name="Benko-Iseppon A.M."/>
        </authorList>
    </citation>
    <scope>NUCLEOTIDE SEQUENCE [LARGE SCALE GENOMIC DNA]</scope>
    <source>
        <tissue evidence="1">Leaves</tissue>
    </source>
</reference>
<evidence type="ECO:0008006" key="3">
    <source>
        <dbReference type="Google" id="ProtNLM"/>
    </source>
</evidence>
<sequence length="368" mass="41776">MGVSEGHQAALLARQTEGMTQREAVEVESQPHRPDNRPCPVYLDTIRCYNRLALVGPDEKLNVVSLIHMKVANIPKNMQLVFRPSKDMAISGVELAVACYIFSKSKSQSELLVDVGIEHCNRKALHSLVPRGRVMSDVGVNYQSAPSAQFGTPSAEYRGGNAFGDDSSFHVQATLERRQLSPSNLATFMGLSKRCKVDKVTRVCQPMWSNGHWFLMIIDVPNYKLQYLDSLKCKEEMDARHEAMKRVVSVHEKTLTDYSALYLESLTLGRDWLSIPDAIRPQFGGYDIEEVEVPQQHRRSMDCEVWVAQWMIRETLCFKNALQVESVTDATRMRLAVDLVLKEYNSLAKNVVVRAIHYWKRLSRTSGR</sequence>
<protein>
    <recommendedName>
        <fullName evidence="3">Ubiquitin-like protease family profile domain-containing protein</fullName>
    </recommendedName>
</protein>
<dbReference type="EMBL" id="JASCZI010120872">
    <property type="protein sequence ID" value="MED6156582.1"/>
    <property type="molecule type" value="Genomic_DNA"/>
</dbReference>
<keyword evidence="2" id="KW-1185">Reference proteome</keyword>
<proteinExistence type="predicted"/>
<dbReference type="Proteomes" id="UP001341840">
    <property type="component" value="Unassembled WGS sequence"/>
</dbReference>